<gene>
    <name evidence="2" type="ORF">P691DRAFT_678365</name>
</gene>
<keyword evidence="2" id="KW-0418">Kinase</keyword>
<keyword evidence="2" id="KW-0808">Transferase</keyword>
<dbReference type="InterPro" id="IPR000719">
    <property type="entry name" value="Prot_kinase_dom"/>
</dbReference>
<dbReference type="PROSITE" id="PS50011">
    <property type="entry name" value="PROTEIN_KINASE_DOM"/>
    <property type="match status" value="1"/>
</dbReference>
<evidence type="ECO:0000259" key="1">
    <source>
        <dbReference type="PROSITE" id="PS50011"/>
    </source>
</evidence>
<accession>A0A9P6C051</accession>
<feature type="domain" description="Protein kinase" evidence="1">
    <location>
        <begin position="97"/>
        <end position="368"/>
    </location>
</feature>
<dbReference type="SUPFAM" id="SSF56112">
    <property type="entry name" value="Protein kinase-like (PK-like)"/>
    <property type="match status" value="1"/>
</dbReference>
<dbReference type="InterPro" id="IPR008271">
    <property type="entry name" value="Ser/Thr_kinase_AS"/>
</dbReference>
<dbReference type="GO" id="GO:0004674">
    <property type="term" value="F:protein serine/threonine kinase activity"/>
    <property type="evidence" value="ECO:0007669"/>
    <property type="project" value="TreeGrafter"/>
</dbReference>
<dbReference type="EMBL" id="MU151412">
    <property type="protein sequence ID" value="KAF9444038.1"/>
    <property type="molecule type" value="Genomic_DNA"/>
</dbReference>
<sequence length="427" mass="48378">MQGSQSPPTSSRPRKLTVVGVVSLFTEMLSNRAKRRRLMEYKAEKAQLILDTMQALVDIPDIVPSSRLKLKQGLVKLSADSGLSPSCFSLTGLDIDDFSPWDGTEGGFGEIYSGTFHQQRLCIKVVKLRYKSRTDKSVRDFLKEGVTWGQIIHPNILPFYGIYRLQDKFNRLSLVSPWLEDGNVNIYLEQFPDANRILLVYDIIQGIAHLHNEGIIHGDLKGPNILVTKAGRACIADFGLATISYGEKQNWTSICTSKESGGTLRWQAPELLESESFEPTASSDVYAFGSIMYEIFTGQIPFYEIRQPVKVMKMMLEGERPSKPAPGHVAWTQWGLTEKTWRLMQQCWEDNPEERPTATEALEAVPGLSPNGLFEDMRETKNNEYLSPSAFRHAVHAKLNPLSEETIEKVVQWLREEEHSITRRQAR</sequence>
<dbReference type="Gene3D" id="1.10.510.10">
    <property type="entry name" value="Transferase(Phosphotransferase) domain 1"/>
    <property type="match status" value="1"/>
</dbReference>
<evidence type="ECO:0000313" key="3">
    <source>
        <dbReference type="Proteomes" id="UP000807342"/>
    </source>
</evidence>
<dbReference type="InterPro" id="IPR051681">
    <property type="entry name" value="Ser/Thr_Kinases-Pseudokinases"/>
</dbReference>
<name>A0A9P6C051_9AGAR</name>
<keyword evidence="3" id="KW-1185">Reference proteome</keyword>
<dbReference type="Proteomes" id="UP000807342">
    <property type="component" value="Unassembled WGS sequence"/>
</dbReference>
<organism evidence="2 3">
    <name type="scientific">Macrolepiota fuliginosa MF-IS2</name>
    <dbReference type="NCBI Taxonomy" id="1400762"/>
    <lineage>
        <taxon>Eukaryota</taxon>
        <taxon>Fungi</taxon>
        <taxon>Dikarya</taxon>
        <taxon>Basidiomycota</taxon>
        <taxon>Agaricomycotina</taxon>
        <taxon>Agaricomycetes</taxon>
        <taxon>Agaricomycetidae</taxon>
        <taxon>Agaricales</taxon>
        <taxon>Agaricineae</taxon>
        <taxon>Agaricaceae</taxon>
        <taxon>Macrolepiota</taxon>
    </lineage>
</organism>
<dbReference type="GO" id="GO:0005524">
    <property type="term" value="F:ATP binding"/>
    <property type="evidence" value="ECO:0007669"/>
    <property type="project" value="InterPro"/>
</dbReference>
<dbReference type="AlphaFoldDB" id="A0A9P6C051"/>
<reference evidence="2" key="1">
    <citation type="submission" date="2020-11" db="EMBL/GenBank/DDBJ databases">
        <authorList>
            <consortium name="DOE Joint Genome Institute"/>
            <person name="Ahrendt S."/>
            <person name="Riley R."/>
            <person name="Andreopoulos W."/>
            <person name="Labutti K."/>
            <person name="Pangilinan J."/>
            <person name="Ruiz-Duenas F.J."/>
            <person name="Barrasa J.M."/>
            <person name="Sanchez-Garcia M."/>
            <person name="Camarero S."/>
            <person name="Miyauchi S."/>
            <person name="Serrano A."/>
            <person name="Linde D."/>
            <person name="Babiker R."/>
            <person name="Drula E."/>
            <person name="Ayuso-Fernandez I."/>
            <person name="Pacheco R."/>
            <person name="Padilla G."/>
            <person name="Ferreira P."/>
            <person name="Barriuso J."/>
            <person name="Kellner H."/>
            <person name="Castanera R."/>
            <person name="Alfaro M."/>
            <person name="Ramirez L."/>
            <person name="Pisabarro A.G."/>
            <person name="Kuo A."/>
            <person name="Tritt A."/>
            <person name="Lipzen A."/>
            <person name="He G."/>
            <person name="Yan M."/>
            <person name="Ng V."/>
            <person name="Cullen D."/>
            <person name="Martin F."/>
            <person name="Rosso M.-N."/>
            <person name="Henrissat B."/>
            <person name="Hibbett D."/>
            <person name="Martinez A.T."/>
            <person name="Grigoriev I.V."/>
        </authorList>
    </citation>
    <scope>NUCLEOTIDE SEQUENCE</scope>
    <source>
        <strain evidence="2">MF-IS2</strain>
    </source>
</reference>
<dbReference type="OrthoDB" id="26722at2759"/>
<proteinExistence type="predicted"/>
<dbReference type="PROSITE" id="PS00108">
    <property type="entry name" value="PROTEIN_KINASE_ST"/>
    <property type="match status" value="1"/>
</dbReference>
<comment type="caution">
    <text evidence="2">The sequence shown here is derived from an EMBL/GenBank/DDBJ whole genome shotgun (WGS) entry which is preliminary data.</text>
</comment>
<evidence type="ECO:0000313" key="2">
    <source>
        <dbReference type="EMBL" id="KAF9444038.1"/>
    </source>
</evidence>
<dbReference type="SMART" id="SM00220">
    <property type="entry name" value="S_TKc"/>
    <property type="match status" value="1"/>
</dbReference>
<protein>
    <submittedName>
        <fullName evidence="2">Kinase-like protein</fullName>
    </submittedName>
</protein>
<dbReference type="InterPro" id="IPR001245">
    <property type="entry name" value="Ser-Thr/Tyr_kinase_cat_dom"/>
</dbReference>
<dbReference type="InterPro" id="IPR011009">
    <property type="entry name" value="Kinase-like_dom_sf"/>
</dbReference>
<dbReference type="Pfam" id="PF07714">
    <property type="entry name" value="PK_Tyr_Ser-Thr"/>
    <property type="match status" value="1"/>
</dbReference>
<dbReference type="PANTHER" id="PTHR44329">
    <property type="entry name" value="SERINE/THREONINE-PROTEIN KINASE TNNI3K-RELATED"/>
    <property type="match status" value="1"/>
</dbReference>